<proteinExistence type="predicted"/>
<gene>
    <name evidence="1" type="ORF">FF38_00025</name>
</gene>
<organism evidence="1 2">
    <name type="scientific">Lucilia cuprina</name>
    <name type="common">Green bottle fly</name>
    <name type="synonym">Australian sheep blowfly</name>
    <dbReference type="NCBI Taxonomy" id="7375"/>
    <lineage>
        <taxon>Eukaryota</taxon>
        <taxon>Metazoa</taxon>
        <taxon>Ecdysozoa</taxon>
        <taxon>Arthropoda</taxon>
        <taxon>Hexapoda</taxon>
        <taxon>Insecta</taxon>
        <taxon>Pterygota</taxon>
        <taxon>Neoptera</taxon>
        <taxon>Endopterygota</taxon>
        <taxon>Diptera</taxon>
        <taxon>Brachycera</taxon>
        <taxon>Muscomorpha</taxon>
        <taxon>Oestroidea</taxon>
        <taxon>Calliphoridae</taxon>
        <taxon>Luciliinae</taxon>
        <taxon>Lucilia</taxon>
    </lineage>
</organism>
<accession>A0A0L0CIR3</accession>
<reference evidence="1 2" key="1">
    <citation type="journal article" date="2015" name="Nat. Commun.">
        <title>Lucilia cuprina genome unlocks parasitic fly biology to underpin future interventions.</title>
        <authorList>
            <person name="Anstead C.A."/>
            <person name="Korhonen P.K."/>
            <person name="Young N.D."/>
            <person name="Hall R.S."/>
            <person name="Jex A.R."/>
            <person name="Murali S.C."/>
            <person name="Hughes D.S."/>
            <person name="Lee S.F."/>
            <person name="Perry T."/>
            <person name="Stroehlein A.J."/>
            <person name="Ansell B.R."/>
            <person name="Breugelmans B."/>
            <person name="Hofmann A."/>
            <person name="Qu J."/>
            <person name="Dugan S."/>
            <person name="Lee S.L."/>
            <person name="Chao H."/>
            <person name="Dinh H."/>
            <person name="Han Y."/>
            <person name="Doddapaneni H.V."/>
            <person name="Worley K.C."/>
            <person name="Muzny D.M."/>
            <person name="Ioannidis P."/>
            <person name="Waterhouse R.M."/>
            <person name="Zdobnov E.M."/>
            <person name="James P.J."/>
            <person name="Bagnall N.H."/>
            <person name="Kotze A.C."/>
            <person name="Gibbs R.A."/>
            <person name="Richards S."/>
            <person name="Batterham P."/>
            <person name="Gasser R.B."/>
        </authorList>
    </citation>
    <scope>NUCLEOTIDE SEQUENCE [LARGE SCALE GENOMIC DNA]</scope>
    <source>
        <strain evidence="1 2">LS</strain>
        <tissue evidence="1">Full body</tissue>
    </source>
</reference>
<sequence>MLLSQKQSLATSNISRRCSSNITICHTSRTRYHLSVFLNYSISSFCLFSQISRQGQHMLPSLCSPLPNPSSKFLRLLSVSSCSNSLRKSAYCLELCSWFISLRASSPASEAPPLSLVDLKRLAGGGLSSIIVSRDFINFFKRQKFTSSLANSSQLANNVRIFTFSLVAILINY</sequence>
<keyword evidence="2" id="KW-1185">Reference proteome</keyword>
<dbReference type="AlphaFoldDB" id="A0A0L0CIR3"/>
<comment type="caution">
    <text evidence="1">The sequence shown here is derived from an EMBL/GenBank/DDBJ whole genome shotgun (WGS) entry which is preliminary data.</text>
</comment>
<evidence type="ECO:0000313" key="2">
    <source>
        <dbReference type="Proteomes" id="UP000037069"/>
    </source>
</evidence>
<name>A0A0L0CIR3_LUCCU</name>
<dbReference type="Proteomes" id="UP000037069">
    <property type="component" value="Unassembled WGS sequence"/>
</dbReference>
<dbReference type="EMBL" id="JRES01000341">
    <property type="protein sequence ID" value="KNC32102.1"/>
    <property type="molecule type" value="Genomic_DNA"/>
</dbReference>
<evidence type="ECO:0000313" key="1">
    <source>
        <dbReference type="EMBL" id="KNC32102.1"/>
    </source>
</evidence>
<protein>
    <submittedName>
        <fullName evidence="1">Uncharacterized protein</fullName>
    </submittedName>
</protein>